<keyword evidence="1" id="KW-0812">Transmembrane</keyword>
<sequence length="126" mass="14137">MSPPLRLPSSFVPLSSTWNFCVLFIVLITNGGAARKRYELSEFSSTKSMVLKIFYILLMVGGDINGVCDDDGLELIHLLLFGRFLLILFHIAVVSLCNMVILNNELEVMSLKISARENILIPHRLV</sequence>
<feature type="transmembrane region" description="Helical" evidence="1">
    <location>
        <begin position="49"/>
        <end position="67"/>
    </location>
</feature>
<organism evidence="2 3">
    <name type="scientific">Canavalia gladiata</name>
    <name type="common">Sword bean</name>
    <name type="synonym">Dolichos gladiatus</name>
    <dbReference type="NCBI Taxonomy" id="3824"/>
    <lineage>
        <taxon>Eukaryota</taxon>
        <taxon>Viridiplantae</taxon>
        <taxon>Streptophyta</taxon>
        <taxon>Embryophyta</taxon>
        <taxon>Tracheophyta</taxon>
        <taxon>Spermatophyta</taxon>
        <taxon>Magnoliopsida</taxon>
        <taxon>eudicotyledons</taxon>
        <taxon>Gunneridae</taxon>
        <taxon>Pentapetalae</taxon>
        <taxon>rosids</taxon>
        <taxon>fabids</taxon>
        <taxon>Fabales</taxon>
        <taxon>Fabaceae</taxon>
        <taxon>Papilionoideae</taxon>
        <taxon>50 kb inversion clade</taxon>
        <taxon>NPAAA clade</taxon>
        <taxon>indigoferoid/millettioid clade</taxon>
        <taxon>Phaseoleae</taxon>
        <taxon>Canavalia</taxon>
    </lineage>
</organism>
<dbReference type="AlphaFoldDB" id="A0AAN9MSX9"/>
<proteinExistence type="predicted"/>
<keyword evidence="3" id="KW-1185">Reference proteome</keyword>
<evidence type="ECO:0000313" key="3">
    <source>
        <dbReference type="Proteomes" id="UP001367508"/>
    </source>
</evidence>
<reference evidence="2 3" key="1">
    <citation type="submission" date="2024-01" db="EMBL/GenBank/DDBJ databases">
        <title>The genomes of 5 underutilized Papilionoideae crops provide insights into root nodulation and disease resistanc.</title>
        <authorList>
            <person name="Jiang F."/>
        </authorList>
    </citation>
    <scope>NUCLEOTIDE SEQUENCE [LARGE SCALE GENOMIC DNA]</scope>
    <source>
        <strain evidence="2">LVBAO_FW01</strain>
        <tissue evidence="2">Leaves</tissue>
    </source>
</reference>
<dbReference type="EMBL" id="JAYMYQ010000001">
    <property type="protein sequence ID" value="KAK7360031.1"/>
    <property type="molecule type" value="Genomic_DNA"/>
</dbReference>
<evidence type="ECO:0000256" key="1">
    <source>
        <dbReference type="SAM" id="Phobius"/>
    </source>
</evidence>
<name>A0AAN9MSX9_CANGL</name>
<keyword evidence="1" id="KW-1133">Transmembrane helix</keyword>
<comment type="caution">
    <text evidence="2">The sequence shown here is derived from an EMBL/GenBank/DDBJ whole genome shotgun (WGS) entry which is preliminary data.</text>
</comment>
<dbReference type="Proteomes" id="UP001367508">
    <property type="component" value="Unassembled WGS sequence"/>
</dbReference>
<evidence type="ECO:0008006" key="4">
    <source>
        <dbReference type="Google" id="ProtNLM"/>
    </source>
</evidence>
<feature type="transmembrane region" description="Helical" evidence="1">
    <location>
        <begin position="12"/>
        <end position="29"/>
    </location>
</feature>
<keyword evidence="1" id="KW-0472">Membrane</keyword>
<feature type="transmembrane region" description="Helical" evidence="1">
    <location>
        <begin position="79"/>
        <end position="102"/>
    </location>
</feature>
<gene>
    <name evidence="2" type="ORF">VNO77_02003</name>
</gene>
<accession>A0AAN9MSX9</accession>
<evidence type="ECO:0000313" key="2">
    <source>
        <dbReference type="EMBL" id="KAK7360031.1"/>
    </source>
</evidence>
<protein>
    <recommendedName>
        <fullName evidence="4">Transmembrane protein</fullName>
    </recommendedName>
</protein>